<keyword evidence="7" id="KW-0539">Nucleus</keyword>
<dbReference type="AlphaFoldDB" id="T1G8V8"/>
<dbReference type="InterPro" id="IPR037796">
    <property type="entry name" value="TAF6"/>
</dbReference>
<comment type="similarity">
    <text evidence="2">Belongs to the TAF6 family.</text>
</comment>
<reference evidence="12" key="3">
    <citation type="submission" date="2015-06" db="UniProtKB">
        <authorList>
            <consortium name="EnsemblMetazoa"/>
        </authorList>
    </citation>
    <scope>IDENTIFICATION</scope>
</reference>
<dbReference type="SMART" id="SM00803">
    <property type="entry name" value="TAF"/>
    <property type="match status" value="1"/>
</dbReference>
<evidence type="ECO:0000256" key="6">
    <source>
        <dbReference type="ARBA" id="ARBA00023163"/>
    </source>
</evidence>
<name>T1G8V8_HELRO</name>
<dbReference type="OrthoDB" id="361039at2759"/>
<protein>
    <recommendedName>
        <fullName evidence="4">Histone H4</fullName>
    </recommendedName>
    <alternativeName>
        <fullName evidence="8">Transcription initiation factor TFIID subunit 6</fullName>
    </alternativeName>
</protein>
<keyword evidence="5" id="KW-0805">Transcription regulation</keyword>
<evidence type="ECO:0000256" key="1">
    <source>
        <dbReference type="ARBA" id="ARBA00004123"/>
    </source>
</evidence>
<dbReference type="EMBL" id="AMQM01000222">
    <property type="status" value="NOT_ANNOTATED_CDS"/>
    <property type="molecule type" value="Genomic_DNA"/>
</dbReference>
<keyword evidence="13" id="KW-1185">Reference proteome</keyword>
<evidence type="ECO:0000256" key="7">
    <source>
        <dbReference type="ARBA" id="ARBA00023242"/>
    </source>
</evidence>
<dbReference type="HOGENOM" id="CLU_021711_2_0_1"/>
<dbReference type="Gene3D" id="1.10.20.10">
    <property type="entry name" value="Histone, subunit A"/>
    <property type="match status" value="1"/>
</dbReference>
<evidence type="ECO:0000259" key="10">
    <source>
        <dbReference type="SMART" id="SM00803"/>
    </source>
</evidence>
<dbReference type="GO" id="GO:0046695">
    <property type="term" value="C:SLIK (SAGA-like) complex"/>
    <property type="evidence" value="ECO:0007669"/>
    <property type="project" value="InterPro"/>
</dbReference>
<dbReference type="GO" id="GO:0003713">
    <property type="term" value="F:transcription coactivator activity"/>
    <property type="evidence" value="ECO:0000318"/>
    <property type="project" value="GO_Central"/>
</dbReference>
<dbReference type="CDD" id="cd08050">
    <property type="entry name" value="TAF6C"/>
    <property type="match status" value="1"/>
</dbReference>
<dbReference type="InterPro" id="IPR046344">
    <property type="entry name" value="TAF6_C_sf"/>
</dbReference>
<dbReference type="Proteomes" id="UP000015101">
    <property type="component" value="Unassembled WGS sequence"/>
</dbReference>
<dbReference type="InParanoid" id="T1G8V8"/>
<sequence>MNSKVIMNGQSSEDEPNKMSGNNFVISNDSVKVISETVGISNLDETGLSILSERTTFVLKLILGDSKQFMEKNNRLKLTSDDIDLAMRNRGIEPVFGFYTGEPIPFRMASGGSGREIFFDDEKEVDLNDIISAPPPKVPLECTIKPHWLAIEGIQPLIPENPAPITKKVSSEQGTLNIIGSQKAAESVLNKSKIKLNTVEKVRIKEVTTHELSIEQQLYLKEITEACVGSDENRRIEALNSLMTDTGLFQMLPRLCNFISEGVRINTVQNNLALLIYLMRMTKSLVDNQSLSLEKYLHELIPPIFSCIISRQLCIRPDSDNHWALRDFAARLICQVCKNFNTSTNQLQSRITKMLSTTLQNESAPLATHYGAIICLGELGQEVVKAFVLPHLVQISEKLASVLENSLGMLIISNIDRIAAEHIKTAVLKIVPPVLRQVKNSPDSVEEYKQDHGLYLGPLLHSAVLKLR</sequence>
<dbReference type="GO" id="GO:0005669">
    <property type="term" value="C:transcription factor TFIID complex"/>
    <property type="evidence" value="ECO:0000318"/>
    <property type="project" value="GO_Central"/>
</dbReference>
<dbReference type="FunFam" id="1.25.40.770:FF:000001">
    <property type="entry name" value="Transcription initiation factor TFIID subunit 6"/>
    <property type="match status" value="1"/>
</dbReference>
<dbReference type="InterPro" id="IPR004823">
    <property type="entry name" value="TAF_TATA-bd_Histone-like_dom"/>
</dbReference>
<dbReference type="EnsemblMetazoa" id="HelroT93424">
    <property type="protein sequence ID" value="HelroP93424"/>
    <property type="gene ID" value="HelroG93424"/>
</dbReference>
<dbReference type="Gene3D" id="1.25.40.770">
    <property type="entry name" value="TAF6, C-terminal HEAT repeat domain"/>
    <property type="match status" value="1"/>
</dbReference>
<evidence type="ECO:0000256" key="4">
    <source>
        <dbReference type="ARBA" id="ARBA00020836"/>
    </source>
</evidence>
<dbReference type="InterPro" id="IPR009072">
    <property type="entry name" value="Histone-fold"/>
</dbReference>
<reference evidence="11 13" key="2">
    <citation type="journal article" date="2013" name="Nature">
        <title>Insights into bilaterian evolution from three spiralian genomes.</title>
        <authorList>
            <person name="Simakov O."/>
            <person name="Marletaz F."/>
            <person name="Cho S.J."/>
            <person name="Edsinger-Gonzales E."/>
            <person name="Havlak P."/>
            <person name="Hellsten U."/>
            <person name="Kuo D.H."/>
            <person name="Larsson T."/>
            <person name="Lv J."/>
            <person name="Arendt D."/>
            <person name="Savage R."/>
            <person name="Osoegawa K."/>
            <person name="de Jong P."/>
            <person name="Grimwood J."/>
            <person name="Chapman J.A."/>
            <person name="Shapiro H."/>
            <person name="Aerts A."/>
            <person name="Otillar R.P."/>
            <person name="Terry A.Y."/>
            <person name="Boore J.L."/>
            <person name="Grigoriev I.V."/>
            <person name="Lindberg D.R."/>
            <person name="Seaver E.C."/>
            <person name="Weisblat D.A."/>
            <person name="Putnam N.H."/>
            <person name="Rokhsar D.S."/>
        </authorList>
    </citation>
    <scope>NUCLEOTIDE SEQUENCE</scope>
</reference>
<feature type="domain" description="TATA box binding protein associated factor (TAF) histone-like fold" evidence="10">
    <location>
        <begin position="25"/>
        <end position="88"/>
    </location>
</feature>
<dbReference type="Pfam" id="PF02969">
    <property type="entry name" value="TAF"/>
    <property type="match status" value="1"/>
</dbReference>
<gene>
    <name evidence="12" type="primary">20217505</name>
    <name evidence="11" type="ORF">HELRODRAFT_93424</name>
</gene>
<keyword evidence="6" id="KW-0804">Transcription</keyword>
<feature type="compositionally biased region" description="Polar residues" evidence="9">
    <location>
        <begin position="1"/>
        <end position="11"/>
    </location>
</feature>
<dbReference type="GO" id="GO:0000124">
    <property type="term" value="C:SAGA complex"/>
    <property type="evidence" value="ECO:0007669"/>
    <property type="project" value="InterPro"/>
</dbReference>
<evidence type="ECO:0000256" key="2">
    <source>
        <dbReference type="ARBA" id="ARBA00007688"/>
    </source>
</evidence>
<dbReference type="KEGG" id="hro:HELRODRAFT_93424"/>
<dbReference type="PANTHER" id="PTHR10221:SF9">
    <property type="entry name" value="TRANSCRIPTION INITIATION FACTOR TFIID SUBUNIT 6"/>
    <property type="match status" value="1"/>
</dbReference>
<dbReference type="FunCoup" id="T1G8V8">
    <property type="interactions" value="1612"/>
</dbReference>
<evidence type="ECO:0000256" key="3">
    <source>
        <dbReference type="ARBA" id="ARBA00011538"/>
    </source>
</evidence>
<evidence type="ECO:0000313" key="12">
    <source>
        <dbReference type="EnsemblMetazoa" id="HelroP93424"/>
    </source>
</evidence>
<evidence type="ECO:0000256" key="8">
    <source>
        <dbReference type="ARBA" id="ARBA00040091"/>
    </source>
</evidence>
<dbReference type="RefSeq" id="XP_009009450.1">
    <property type="nucleotide sequence ID" value="XM_009011202.1"/>
</dbReference>
<comment type="subcellular location">
    <subcellularLocation>
        <location evidence="1">Nucleus</location>
    </subcellularLocation>
</comment>
<dbReference type="CDD" id="cd22917">
    <property type="entry name" value="HFD_TAF6-like"/>
    <property type="match status" value="1"/>
</dbReference>
<evidence type="ECO:0000313" key="13">
    <source>
        <dbReference type="Proteomes" id="UP000015101"/>
    </source>
</evidence>
<dbReference type="OMA" id="MPEETCQ"/>
<evidence type="ECO:0000313" key="11">
    <source>
        <dbReference type="EMBL" id="ESO12730.1"/>
    </source>
</evidence>
<evidence type="ECO:0000256" key="9">
    <source>
        <dbReference type="SAM" id="MobiDB-lite"/>
    </source>
</evidence>
<dbReference type="GeneID" id="20217505"/>
<dbReference type="PANTHER" id="PTHR10221">
    <property type="entry name" value="TRANSCRIPTION INITIATION FACTOR TFIID SUBUNIT 6"/>
    <property type="match status" value="1"/>
</dbReference>
<dbReference type="GO" id="GO:0051123">
    <property type="term" value="P:RNA polymerase II preinitiation complex assembly"/>
    <property type="evidence" value="ECO:0000318"/>
    <property type="project" value="GO_Central"/>
</dbReference>
<dbReference type="eggNOG" id="KOG2549">
    <property type="taxonomic scope" value="Eukaryota"/>
</dbReference>
<dbReference type="GO" id="GO:0016251">
    <property type="term" value="F:RNA polymerase II general transcription initiation factor activity"/>
    <property type="evidence" value="ECO:0007669"/>
    <property type="project" value="InterPro"/>
</dbReference>
<dbReference type="STRING" id="6412.T1G8V8"/>
<dbReference type="Pfam" id="PF07571">
    <property type="entry name" value="TAF6_C"/>
    <property type="match status" value="1"/>
</dbReference>
<comment type="subunit">
    <text evidence="3">The nucleosome is a histone octamer containing two molecules each of H2A, H2B, H3 and H4 assembled in one H3-H4 heterotetramer and two H2A-H2B heterodimers. The octamer wraps approximately 147 bp of DNA.</text>
</comment>
<organism evidence="12 13">
    <name type="scientific">Helobdella robusta</name>
    <name type="common">Californian leech</name>
    <dbReference type="NCBI Taxonomy" id="6412"/>
    <lineage>
        <taxon>Eukaryota</taxon>
        <taxon>Metazoa</taxon>
        <taxon>Spiralia</taxon>
        <taxon>Lophotrochozoa</taxon>
        <taxon>Annelida</taxon>
        <taxon>Clitellata</taxon>
        <taxon>Hirudinea</taxon>
        <taxon>Rhynchobdellida</taxon>
        <taxon>Glossiphoniidae</taxon>
        <taxon>Helobdella</taxon>
    </lineage>
</organism>
<feature type="region of interest" description="Disordered" evidence="9">
    <location>
        <begin position="1"/>
        <end position="21"/>
    </location>
</feature>
<reference evidence="13" key="1">
    <citation type="submission" date="2012-12" db="EMBL/GenBank/DDBJ databases">
        <authorList>
            <person name="Hellsten U."/>
            <person name="Grimwood J."/>
            <person name="Chapman J.A."/>
            <person name="Shapiro H."/>
            <person name="Aerts A."/>
            <person name="Otillar R.P."/>
            <person name="Terry A.Y."/>
            <person name="Boore J.L."/>
            <person name="Simakov O."/>
            <person name="Marletaz F."/>
            <person name="Cho S.-J."/>
            <person name="Edsinger-Gonzales E."/>
            <person name="Havlak P."/>
            <person name="Kuo D.-H."/>
            <person name="Larsson T."/>
            <person name="Lv J."/>
            <person name="Arendt D."/>
            <person name="Savage R."/>
            <person name="Osoegawa K."/>
            <person name="de Jong P."/>
            <person name="Lindberg D.R."/>
            <person name="Seaver E.C."/>
            <person name="Weisblat D.A."/>
            <person name="Putnam N.H."/>
            <person name="Grigoriev I.V."/>
            <person name="Rokhsar D.S."/>
        </authorList>
    </citation>
    <scope>NUCLEOTIDE SEQUENCE</scope>
</reference>
<dbReference type="GO" id="GO:0046982">
    <property type="term" value="F:protein heterodimerization activity"/>
    <property type="evidence" value="ECO:0007669"/>
    <property type="project" value="InterPro"/>
</dbReference>
<dbReference type="CTD" id="20217505"/>
<dbReference type="EMBL" id="KB095811">
    <property type="protein sequence ID" value="ESO12730.1"/>
    <property type="molecule type" value="Genomic_DNA"/>
</dbReference>
<dbReference type="SUPFAM" id="SSF48371">
    <property type="entry name" value="ARM repeat"/>
    <property type="match status" value="1"/>
</dbReference>
<proteinExistence type="inferred from homology"/>
<evidence type="ECO:0000256" key="5">
    <source>
        <dbReference type="ARBA" id="ARBA00023015"/>
    </source>
</evidence>
<dbReference type="InterPro" id="IPR011442">
    <property type="entry name" value="TAF6_C"/>
</dbReference>
<dbReference type="InterPro" id="IPR016024">
    <property type="entry name" value="ARM-type_fold"/>
</dbReference>
<dbReference type="SUPFAM" id="SSF47113">
    <property type="entry name" value="Histone-fold"/>
    <property type="match status" value="1"/>
</dbReference>
<accession>T1G8V8</accession>